<feature type="domain" description="Chitin-binding type-2" evidence="8">
    <location>
        <begin position="114"/>
        <end position="167"/>
    </location>
</feature>
<dbReference type="GO" id="GO:0008061">
    <property type="term" value="F:chitin binding"/>
    <property type="evidence" value="ECO:0007669"/>
    <property type="project" value="UniProtKB-KW"/>
</dbReference>
<dbReference type="Pfam" id="PF01607">
    <property type="entry name" value="CBM_14"/>
    <property type="match status" value="4"/>
</dbReference>
<dbReference type="InterPro" id="IPR036508">
    <property type="entry name" value="Chitin-bd_dom_sf"/>
</dbReference>
<evidence type="ECO:0000256" key="6">
    <source>
        <dbReference type="SAM" id="MobiDB-lite"/>
    </source>
</evidence>
<feature type="region of interest" description="Disordered" evidence="6">
    <location>
        <begin position="167"/>
        <end position="196"/>
    </location>
</feature>
<reference evidence="9" key="2">
    <citation type="submission" date="2025-05" db="UniProtKB">
        <authorList>
            <consortium name="EnsemblMetazoa"/>
        </authorList>
    </citation>
    <scope>IDENTIFICATION</scope>
</reference>
<dbReference type="InterPro" id="IPR051940">
    <property type="entry name" value="Chitin_bind-dev_reg"/>
</dbReference>
<organism evidence="11">
    <name type="scientific">Diabrotica virgifera virgifera</name>
    <name type="common">western corn rootworm</name>
    <dbReference type="NCBI Taxonomy" id="50390"/>
    <lineage>
        <taxon>Eukaryota</taxon>
        <taxon>Metazoa</taxon>
        <taxon>Ecdysozoa</taxon>
        <taxon>Arthropoda</taxon>
        <taxon>Hexapoda</taxon>
        <taxon>Insecta</taxon>
        <taxon>Pterygota</taxon>
        <taxon>Neoptera</taxon>
        <taxon>Endopterygota</taxon>
        <taxon>Coleoptera</taxon>
        <taxon>Polyphaga</taxon>
        <taxon>Cucujiformia</taxon>
        <taxon>Chrysomeloidea</taxon>
        <taxon>Chrysomelidae</taxon>
        <taxon>Galerucinae</taxon>
        <taxon>Diabroticina</taxon>
        <taxon>Diabroticites</taxon>
        <taxon>Diabrotica</taxon>
    </lineage>
</organism>
<dbReference type="Proteomes" id="UP001652700">
    <property type="component" value="Unplaced"/>
</dbReference>
<keyword evidence="3" id="KW-0677">Repeat</keyword>
<evidence type="ECO:0000313" key="11">
    <source>
        <dbReference type="RefSeq" id="XP_028144960.1"/>
    </source>
</evidence>
<dbReference type="InterPro" id="IPR002557">
    <property type="entry name" value="Chitin-bd_dom"/>
</dbReference>
<evidence type="ECO:0000256" key="7">
    <source>
        <dbReference type="SAM" id="SignalP"/>
    </source>
</evidence>
<dbReference type="InParanoid" id="A0A6P7GMD5"/>
<protein>
    <submittedName>
        <fullName evidence="11">Probable chitinase 10 isoform X1</fullName>
    </submittedName>
</protein>
<evidence type="ECO:0000313" key="9">
    <source>
        <dbReference type="EnsemblMetazoa" id="XP_028144960.1"/>
    </source>
</evidence>
<feature type="domain" description="Chitin-binding type-2" evidence="8">
    <location>
        <begin position="289"/>
        <end position="345"/>
    </location>
</feature>
<dbReference type="GeneID" id="114338553"/>
<keyword evidence="5" id="KW-0325">Glycoprotein</keyword>
<dbReference type="PANTHER" id="PTHR23301:SF98">
    <property type="entry name" value="CHITIN-BINDING TYPE-2 DOMAIN-CONTAINING PROTEIN-RELATED"/>
    <property type="match status" value="1"/>
</dbReference>
<feature type="domain" description="Chitin-binding type-2" evidence="8">
    <location>
        <begin position="452"/>
        <end position="504"/>
    </location>
</feature>
<gene>
    <name evidence="11" type="primary">LOC114338553</name>
</gene>
<evidence type="ECO:0000313" key="10">
    <source>
        <dbReference type="Proteomes" id="UP001652700"/>
    </source>
</evidence>
<accession>A0A6P7GMD5</accession>
<feature type="domain" description="Chitin-binding type-2" evidence="8">
    <location>
        <begin position="373"/>
        <end position="429"/>
    </location>
</feature>
<dbReference type="SMART" id="SM00494">
    <property type="entry name" value="ChtBD2"/>
    <property type="match status" value="5"/>
</dbReference>
<proteinExistence type="predicted"/>
<evidence type="ECO:0000259" key="8">
    <source>
        <dbReference type="PROSITE" id="PS50940"/>
    </source>
</evidence>
<evidence type="ECO:0000256" key="2">
    <source>
        <dbReference type="ARBA" id="ARBA00022729"/>
    </source>
</evidence>
<evidence type="ECO:0000256" key="4">
    <source>
        <dbReference type="ARBA" id="ARBA00023157"/>
    </source>
</evidence>
<keyword evidence="2 7" id="KW-0732">Signal</keyword>
<evidence type="ECO:0000256" key="1">
    <source>
        <dbReference type="ARBA" id="ARBA00022669"/>
    </source>
</evidence>
<feature type="chain" id="PRO_5028115535" evidence="7">
    <location>
        <begin position="23"/>
        <end position="504"/>
    </location>
</feature>
<evidence type="ECO:0000256" key="5">
    <source>
        <dbReference type="ARBA" id="ARBA00023180"/>
    </source>
</evidence>
<feature type="region of interest" description="Disordered" evidence="6">
    <location>
        <begin position="77"/>
        <end position="96"/>
    </location>
</feature>
<keyword evidence="4" id="KW-1015">Disulfide bond</keyword>
<evidence type="ECO:0000256" key="3">
    <source>
        <dbReference type="ARBA" id="ARBA00022737"/>
    </source>
</evidence>
<keyword evidence="10" id="KW-1185">Reference proteome</keyword>
<dbReference type="OrthoDB" id="8197172at2759"/>
<dbReference type="Gene3D" id="2.170.140.10">
    <property type="entry name" value="Chitin binding domain"/>
    <property type="match status" value="4"/>
</dbReference>
<reference evidence="11" key="1">
    <citation type="submission" date="2025-04" db="UniProtKB">
        <authorList>
            <consortium name="RefSeq"/>
        </authorList>
    </citation>
    <scope>IDENTIFICATION</scope>
    <source>
        <tissue evidence="11">Whole insect</tissue>
    </source>
</reference>
<dbReference type="AlphaFoldDB" id="A0A6P7GMD5"/>
<keyword evidence="1" id="KW-0147">Chitin-binding</keyword>
<feature type="signal peptide" evidence="7">
    <location>
        <begin position="1"/>
        <end position="22"/>
    </location>
</feature>
<dbReference type="SUPFAM" id="SSF57625">
    <property type="entry name" value="Invertebrate chitin-binding proteins"/>
    <property type="match status" value="5"/>
</dbReference>
<dbReference type="EnsemblMetazoa" id="XM_028289159.2">
    <property type="protein sequence ID" value="XP_028144960.1"/>
    <property type="gene ID" value="LOC114338553"/>
</dbReference>
<dbReference type="PROSITE" id="PS50940">
    <property type="entry name" value="CHIT_BIND_II"/>
    <property type="match status" value="5"/>
</dbReference>
<name>A0A6P7GMD5_DIAVI</name>
<sequence>MVSVKMVLKWFCVLGLVTAANAYSTKDSKAINPKDINQWNIVQIVPTNSQSNNNSPPYAAPPGFVWIQAPASNFATSLGGSHSNSNSETKLPNYGSNNPITSPVTEGVSGSGLNKLCLQPKGQFPSKSCNKFVNCWDGIATEQECPPGLLFSSKGYCDYPENVDCNGRPQGSPPADTKPGTVTSSNAPTQVPDHPTVPTVVLPVTAPTVATLPPVLVDPDLQKRCLQPRGQFPSSSCKKYVNCWDGHVVEQECPEGLLFSTKGYCDYPYNVNCGDRGQYGGSKVVLPESSECPQESGTFREKHDCGSYYTCVFNKIVARYSCPVGLKFNEDLGICDYEANVDCSAKIINHSKTVIGVVTTEKNADHNEYIGQNTKCSVEYGTFRDMYRCNKYYICADFKIVSQHECPPGFNFNDNIGKCDYSHKVDCSKPQQIYEITKNSILQIPEEYREKVNNCKPGSVFRLNSECTAACLCRNGLAEVIQCPTGFAYDAAIDKCILRHLARC</sequence>
<dbReference type="RefSeq" id="XP_028144960.1">
    <property type="nucleotide sequence ID" value="XM_028289159.1"/>
</dbReference>
<dbReference type="KEGG" id="dvv:114338553"/>
<dbReference type="PANTHER" id="PTHR23301">
    <property type="entry name" value="CHITIN BINDING PERITROPHIN-A"/>
    <property type="match status" value="1"/>
</dbReference>
<dbReference type="GO" id="GO:0005576">
    <property type="term" value="C:extracellular region"/>
    <property type="evidence" value="ECO:0007669"/>
    <property type="project" value="InterPro"/>
</dbReference>
<feature type="domain" description="Chitin-binding type-2" evidence="8">
    <location>
        <begin position="222"/>
        <end position="275"/>
    </location>
</feature>